<feature type="domain" description="Carbohydrate kinase PfkB" evidence="6">
    <location>
        <begin position="15"/>
        <end position="328"/>
    </location>
</feature>
<reference evidence="8 9" key="1">
    <citation type="submission" date="2020-08" db="EMBL/GenBank/DDBJ databases">
        <title>Genome sequencing of Purple Non-Sulfur Bacteria from various extreme environments.</title>
        <authorList>
            <person name="Mayer M."/>
        </authorList>
    </citation>
    <scope>NUCLEOTIDE SEQUENCE [LARGE SCALE GENOMIC DNA]</scope>
    <source>
        <strain evidence="8 9">JA131</strain>
    </source>
</reference>
<name>A0A7W6WB11_9PROT</name>
<keyword evidence="5" id="KW-0067">ATP-binding</keyword>
<dbReference type="InterPro" id="IPR030830">
    <property type="entry name" value="Myo_inos_IolC"/>
</dbReference>
<dbReference type="EC" id="2.7.1.92" evidence="8"/>
<dbReference type="EMBL" id="JACIGK010000021">
    <property type="protein sequence ID" value="MBB4267051.1"/>
    <property type="molecule type" value="Genomic_DNA"/>
</dbReference>
<dbReference type="Gene3D" id="3.20.20.70">
    <property type="entry name" value="Aldolase class I"/>
    <property type="match status" value="1"/>
</dbReference>
<dbReference type="Gene3D" id="2.20.150.10">
    <property type="entry name" value="putative 5-dehydro-2- deoxygluconokinase"/>
    <property type="match status" value="1"/>
</dbReference>
<dbReference type="InterPro" id="IPR018659">
    <property type="entry name" value="DUF2090"/>
</dbReference>
<dbReference type="InterPro" id="IPR050306">
    <property type="entry name" value="PfkB_Carbo_kinase"/>
</dbReference>
<evidence type="ECO:0000256" key="2">
    <source>
        <dbReference type="ARBA" id="ARBA00022679"/>
    </source>
</evidence>
<evidence type="ECO:0000256" key="5">
    <source>
        <dbReference type="ARBA" id="ARBA00022840"/>
    </source>
</evidence>
<dbReference type="NCBIfam" id="TIGR04382">
    <property type="entry name" value="myo_inos_iolC_N"/>
    <property type="match status" value="1"/>
</dbReference>
<gene>
    <name evidence="8" type="ORF">GGD89_002692</name>
</gene>
<dbReference type="PROSITE" id="PS00584">
    <property type="entry name" value="PFKB_KINASES_2"/>
    <property type="match status" value="1"/>
</dbReference>
<dbReference type="Proteomes" id="UP000554286">
    <property type="component" value="Unassembled WGS sequence"/>
</dbReference>
<dbReference type="Pfam" id="PF00294">
    <property type="entry name" value="PfkB"/>
    <property type="match status" value="1"/>
</dbReference>
<protein>
    <submittedName>
        <fullName evidence="8">5-dehydro-2-deoxygluconokinase</fullName>
        <ecNumber evidence="8">2.7.1.92</ecNumber>
    </submittedName>
</protein>
<evidence type="ECO:0000256" key="1">
    <source>
        <dbReference type="ARBA" id="ARBA00010688"/>
    </source>
</evidence>
<dbReference type="PANTHER" id="PTHR43085">
    <property type="entry name" value="HEXOKINASE FAMILY MEMBER"/>
    <property type="match status" value="1"/>
</dbReference>
<dbReference type="Gene3D" id="3.40.1190.20">
    <property type="match status" value="1"/>
</dbReference>
<comment type="similarity">
    <text evidence="1">Belongs to the carbohydrate kinase PfkB family.</text>
</comment>
<dbReference type="InterPro" id="IPR002173">
    <property type="entry name" value="Carboh/pur_kinase_PfkB_CS"/>
</dbReference>
<evidence type="ECO:0000313" key="8">
    <source>
        <dbReference type="EMBL" id="MBB4267051.1"/>
    </source>
</evidence>
<dbReference type="SUPFAM" id="SSF53613">
    <property type="entry name" value="Ribokinase-like"/>
    <property type="match status" value="1"/>
</dbReference>
<dbReference type="InterPro" id="IPR023314">
    <property type="entry name" value="Myo_inos_IolC-like_sf"/>
</dbReference>
<accession>A0A7W6WB11</accession>
<dbReference type="GO" id="GO:0005524">
    <property type="term" value="F:ATP binding"/>
    <property type="evidence" value="ECO:0007669"/>
    <property type="project" value="UniProtKB-KW"/>
</dbReference>
<evidence type="ECO:0000256" key="3">
    <source>
        <dbReference type="ARBA" id="ARBA00022741"/>
    </source>
</evidence>
<dbReference type="InterPro" id="IPR013785">
    <property type="entry name" value="Aldolase_TIM"/>
</dbReference>
<keyword evidence="3" id="KW-0547">Nucleotide-binding</keyword>
<dbReference type="InterPro" id="IPR029056">
    <property type="entry name" value="Ribokinase-like"/>
</dbReference>
<dbReference type="GO" id="GO:0047590">
    <property type="term" value="F:5-dehydro-2-deoxygluconokinase activity"/>
    <property type="evidence" value="ECO:0007669"/>
    <property type="project" value="UniProtKB-EC"/>
</dbReference>
<evidence type="ECO:0000259" key="6">
    <source>
        <dbReference type="Pfam" id="PF00294"/>
    </source>
</evidence>
<keyword evidence="9" id="KW-1185">Reference proteome</keyword>
<sequence length="643" mass="70318">MSAEPSPTAPTLDAITIGRSCVDLYADQVGCRLEDALSFSKYIGGCPTNIATGAARLGLKVGLISGVGDEQFGRFIRETLDREGVDTRFLKTDPKRLTALAILGLEDRTSFPLLFVRTDCADAGLEEADIDPAFIASAKAVVVTGTHFSKPNLDAASRKAIRVARENGRKVILDIDYRPSFWGLLGMGKGHDRFVRSASITAHLQSVLPDCDVVVGTDEEVHIAGGDTDTITALKNIRRHTDALIVFKAGPKGCVMFPGAIPETIEEGVSSEGFPVEVFNVLGAGDGFMAGFLRGYLRDLPLEECCRFANACGALAVSRHGCAPAYPTWTELEIFLKRGVVNPRVREDSWMEHVHWATTRRHVWKDIATLAIDHRIQLEAMADAVGADHARIPAFKRLAFEVVVETTDPAFSPGMLLDGRYAEDTLFDASRAHLWIGRPVEAPGVDPLDFEVGDSLGVALREWPDDHVVKCLVRYHPDAPEDHRAELIKRMRRVLMAARGNRKELLLEIVHEPDDTAAPDTMARALQDIYAADIRPDWWKLADQSTEGWRAIARVIEAHDPFCRGVLLLGLDTPMDVLEAAVARAAAQPVCKGFAIGRTIFGAAAKAWLAGEIDDTQAKAMMTERYAHCRAAWSTARSRHAAT</sequence>
<keyword evidence="2 8" id="KW-0808">Transferase</keyword>
<dbReference type="InterPro" id="IPR011611">
    <property type="entry name" value="PfkB_dom"/>
</dbReference>
<evidence type="ECO:0000256" key="4">
    <source>
        <dbReference type="ARBA" id="ARBA00022777"/>
    </source>
</evidence>
<feature type="domain" description="DUF2090" evidence="7">
    <location>
        <begin position="331"/>
        <end position="636"/>
    </location>
</feature>
<evidence type="ECO:0000259" key="7">
    <source>
        <dbReference type="Pfam" id="PF09863"/>
    </source>
</evidence>
<keyword evidence="4 8" id="KW-0418">Kinase</keyword>
<comment type="caution">
    <text evidence="8">The sequence shown here is derived from an EMBL/GenBank/DDBJ whole genome shotgun (WGS) entry which is preliminary data.</text>
</comment>
<dbReference type="AlphaFoldDB" id="A0A7W6WB11"/>
<dbReference type="RefSeq" id="WP_184046074.1">
    <property type="nucleotide sequence ID" value="NZ_JACIGK010000021.1"/>
</dbReference>
<dbReference type="CDD" id="cd01166">
    <property type="entry name" value="KdgK"/>
    <property type="match status" value="1"/>
</dbReference>
<dbReference type="PANTHER" id="PTHR43085:SF49">
    <property type="entry name" value="5-DEHYDRO-2-DEOXYGLUCONOKINASE"/>
    <property type="match status" value="1"/>
</dbReference>
<organism evidence="8 9">
    <name type="scientific">Roseospira visakhapatnamensis</name>
    <dbReference type="NCBI Taxonomy" id="390880"/>
    <lineage>
        <taxon>Bacteria</taxon>
        <taxon>Pseudomonadati</taxon>
        <taxon>Pseudomonadota</taxon>
        <taxon>Alphaproteobacteria</taxon>
        <taxon>Rhodospirillales</taxon>
        <taxon>Rhodospirillaceae</taxon>
        <taxon>Roseospira</taxon>
    </lineage>
</organism>
<dbReference type="Pfam" id="PF09863">
    <property type="entry name" value="DUF2090"/>
    <property type="match status" value="1"/>
</dbReference>
<evidence type="ECO:0000313" key="9">
    <source>
        <dbReference type="Proteomes" id="UP000554286"/>
    </source>
</evidence>
<proteinExistence type="inferred from homology"/>